<keyword evidence="3" id="KW-1185">Reference proteome</keyword>
<organism evidence="2 3">
    <name type="scientific">Thiospirochaeta perfilievii</name>
    <dbReference type="NCBI Taxonomy" id="252967"/>
    <lineage>
        <taxon>Bacteria</taxon>
        <taxon>Pseudomonadati</taxon>
        <taxon>Spirochaetota</taxon>
        <taxon>Spirochaetia</taxon>
        <taxon>Spirochaetales</taxon>
        <taxon>Spirochaetaceae</taxon>
        <taxon>Thiospirochaeta</taxon>
    </lineage>
</organism>
<evidence type="ECO:0000313" key="2">
    <source>
        <dbReference type="EMBL" id="QEN03415.1"/>
    </source>
</evidence>
<protein>
    <recommendedName>
        <fullName evidence="1">HipA N-terminal subdomain 1 domain-containing protein</fullName>
    </recommendedName>
</protein>
<dbReference type="NCBIfam" id="TIGR03071">
    <property type="entry name" value="couple_hipA"/>
    <property type="match status" value="1"/>
</dbReference>
<dbReference type="InterPro" id="IPR017508">
    <property type="entry name" value="HipA_N1"/>
</dbReference>
<dbReference type="Pfam" id="PF13657">
    <property type="entry name" value="Couple_hipA"/>
    <property type="match status" value="1"/>
</dbReference>
<dbReference type="KEGG" id="sper:EW093_01420"/>
<accession>A0A5C1Q617</accession>
<sequence length="108" mass="12491">MKIMDRIGYVYFNNYLAGTLINTKEGFCFTYDSDYIIFGAPIGYNFPFSKSKYYSIDLFPFFENLVSEGWLLDLQSNMQHIDKEDKFGILLNNGKDLIGAITIIKDKV</sequence>
<name>A0A5C1Q617_9SPIO</name>
<dbReference type="OrthoDB" id="196808at2"/>
<dbReference type="AlphaFoldDB" id="A0A5C1Q617"/>
<dbReference type="EMBL" id="CP035807">
    <property type="protein sequence ID" value="QEN03415.1"/>
    <property type="molecule type" value="Genomic_DNA"/>
</dbReference>
<feature type="domain" description="HipA N-terminal subdomain 1" evidence="1">
    <location>
        <begin position="10"/>
        <end position="103"/>
    </location>
</feature>
<reference evidence="2 3" key="2">
    <citation type="submission" date="2019-09" db="EMBL/GenBank/DDBJ databases">
        <title>Complete Genome Sequence and Methylome Analysis of free living Spirochaetas.</title>
        <authorList>
            <person name="Leshcheva N."/>
            <person name="Mikheeva N."/>
        </authorList>
    </citation>
    <scope>NUCLEOTIDE SEQUENCE [LARGE SCALE GENOMIC DNA]</scope>
    <source>
        <strain evidence="2 3">P</strain>
    </source>
</reference>
<dbReference type="Proteomes" id="UP000323824">
    <property type="component" value="Chromosome"/>
</dbReference>
<reference evidence="2 3" key="1">
    <citation type="submission" date="2019-02" db="EMBL/GenBank/DDBJ databases">
        <authorList>
            <person name="Fomenkov A."/>
            <person name="Dubinina G."/>
            <person name="Grabovich M."/>
            <person name="Vincze T."/>
            <person name="Roberts R.J."/>
        </authorList>
    </citation>
    <scope>NUCLEOTIDE SEQUENCE [LARGE SCALE GENOMIC DNA]</scope>
    <source>
        <strain evidence="2 3">P</strain>
    </source>
</reference>
<gene>
    <name evidence="2" type="ORF">EW093_01420</name>
</gene>
<evidence type="ECO:0000259" key="1">
    <source>
        <dbReference type="Pfam" id="PF13657"/>
    </source>
</evidence>
<evidence type="ECO:0000313" key="3">
    <source>
        <dbReference type="Proteomes" id="UP000323824"/>
    </source>
</evidence>
<proteinExistence type="predicted"/>